<gene>
    <name evidence="1" type="ORF">METZ01_LOCUS128993</name>
</gene>
<proteinExistence type="predicted"/>
<name>A0A381YGG1_9ZZZZ</name>
<sequence length="35" mass="4002">MIKSSSKIELLFDFSSNVINDNLNGWRTKIRSLAC</sequence>
<evidence type="ECO:0000313" key="1">
    <source>
        <dbReference type="EMBL" id="SVA76139.1"/>
    </source>
</evidence>
<dbReference type="AlphaFoldDB" id="A0A381YGG1"/>
<accession>A0A381YGG1</accession>
<dbReference type="EMBL" id="UINC01018184">
    <property type="protein sequence ID" value="SVA76139.1"/>
    <property type="molecule type" value="Genomic_DNA"/>
</dbReference>
<organism evidence="1">
    <name type="scientific">marine metagenome</name>
    <dbReference type="NCBI Taxonomy" id="408172"/>
    <lineage>
        <taxon>unclassified sequences</taxon>
        <taxon>metagenomes</taxon>
        <taxon>ecological metagenomes</taxon>
    </lineage>
</organism>
<reference evidence="1" key="1">
    <citation type="submission" date="2018-05" db="EMBL/GenBank/DDBJ databases">
        <authorList>
            <person name="Lanie J.A."/>
            <person name="Ng W.-L."/>
            <person name="Kazmierczak K.M."/>
            <person name="Andrzejewski T.M."/>
            <person name="Davidsen T.M."/>
            <person name="Wayne K.J."/>
            <person name="Tettelin H."/>
            <person name="Glass J.I."/>
            <person name="Rusch D."/>
            <person name="Podicherti R."/>
            <person name="Tsui H.-C.T."/>
            <person name="Winkler M.E."/>
        </authorList>
    </citation>
    <scope>NUCLEOTIDE SEQUENCE</scope>
</reference>
<protein>
    <submittedName>
        <fullName evidence="1">Uncharacterized protein</fullName>
    </submittedName>
</protein>